<dbReference type="EMBL" id="PDSK01000112">
    <property type="protein sequence ID" value="PIE32529.1"/>
    <property type="molecule type" value="Genomic_DNA"/>
</dbReference>
<proteinExistence type="predicted"/>
<evidence type="ECO:0000313" key="2">
    <source>
        <dbReference type="Proteomes" id="UP000230821"/>
    </source>
</evidence>
<comment type="caution">
    <text evidence="1">The sequence shown here is derived from an EMBL/GenBank/DDBJ whole genome shotgun (WGS) entry which is preliminary data.</text>
</comment>
<dbReference type="GO" id="GO:0005524">
    <property type="term" value="F:ATP binding"/>
    <property type="evidence" value="ECO:0007669"/>
    <property type="project" value="UniProtKB-KW"/>
</dbReference>
<dbReference type="SUPFAM" id="SSF52540">
    <property type="entry name" value="P-loop containing nucleoside triphosphate hydrolases"/>
    <property type="match status" value="1"/>
</dbReference>
<keyword evidence="1" id="KW-0547">Nucleotide-binding</keyword>
<dbReference type="Gene3D" id="3.40.50.300">
    <property type="entry name" value="P-loop containing nucleotide triphosphate hydrolases"/>
    <property type="match status" value="1"/>
</dbReference>
<organism evidence="1 2">
    <name type="scientific">candidate division KSB3 bacterium</name>
    <dbReference type="NCBI Taxonomy" id="2044937"/>
    <lineage>
        <taxon>Bacteria</taxon>
        <taxon>candidate division KSB3</taxon>
    </lineage>
</organism>
<gene>
    <name evidence="1" type="ORF">CSA56_15095</name>
</gene>
<reference evidence="1 2" key="1">
    <citation type="submission" date="2017-10" db="EMBL/GenBank/DDBJ databases">
        <title>Novel microbial diversity and functional potential in the marine mammal oral microbiome.</title>
        <authorList>
            <person name="Dudek N.K."/>
            <person name="Sun C.L."/>
            <person name="Burstein D."/>
            <person name="Kantor R.S."/>
            <person name="Aliaga Goltsman D.S."/>
            <person name="Bik E.M."/>
            <person name="Thomas B.C."/>
            <person name="Banfield J.F."/>
            <person name="Relman D.A."/>
        </authorList>
    </citation>
    <scope>NUCLEOTIDE SEQUENCE [LARGE SCALE GENOMIC DNA]</scope>
    <source>
        <strain evidence="1">DOLJORAL78_47_16</strain>
    </source>
</reference>
<keyword evidence="1" id="KW-0067">ATP-binding</keyword>
<protein>
    <submittedName>
        <fullName evidence="1">ATP-binding protein</fullName>
    </submittedName>
</protein>
<dbReference type="InterPro" id="IPR027417">
    <property type="entry name" value="P-loop_NTPase"/>
</dbReference>
<name>A0A2G6KCJ2_9BACT</name>
<accession>A0A2G6KCJ2</accession>
<sequence>MSIHILTGHLGSGKTEVAINLAVYLAERARCSPASDAAVALLDIDVVNPYFAAREARSFLESQGILVAAPSLKTTTAALPTLPSEVYQLLHRKDLQIIIDVGGDSTGARLLKSLQKYLEGEPLQVYGVVNTKRPSTARKQDILAYLRDIRHASGLAHTALIHNTHLLDETSPEDVHEGQTILENVALECGLPIAFTAVMKELALQFRINNAILAMERHIKPPFVVNSH</sequence>
<dbReference type="AlphaFoldDB" id="A0A2G6KCJ2"/>
<evidence type="ECO:0000313" key="1">
    <source>
        <dbReference type="EMBL" id="PIE32529.1"/>
    </source>
</evidence>
<dbReference type="Proteomes" id="UP000230821">
    <property type="component" value="Unassembled WGS sequence"/>
</dbReference>